<reference evidence="1" key="1">
    <citation type="journal article" date="2020" name="Nature">
        <title>Giant virus diversity and host interactions through global metagenomics.</title>
        <authorList>
            <person name="Schulz F."/>
            <person name="Roux S."/>
            <person name="Paez-Espino D."/>
            <person name="Jungbluth S."/>
            <person name="Walsh D.A."/>
            <person name="Denef V.J."/>
            <person name="McMahon K.D."/>
            <person name="Konstantinidis K.T."/>
            <person name="Eloe-Fadrosh E.A."/>
            <person name="Kyrpides N.C."/>
            <person name="Woyke T."/>
        </authorList>
    </citation>
    <scope>NUCLEOTIDE SEQUENCE</scope>
    <source>
        <strain evidence="1">GVMAG-S-1101169-75</strain>
    </source>
</reference>
<dbReference type="EMBL" id="MN740794">
    <property type="protein sequence ID" value="QHU12009.1"/>
    <property type="molecule type" value="Genomic_DNA"/>
</dbReference>
<organism evidence="1">
    <name type="scientific">viral metagenome</name>
    <dbReference type="NCBI Taxonomy" id="1070528"/>
    <lineage>
        <taxon>unclassified sequences</taxon>
        <taxon>metagenomes</taxon>
        <taxon>organismal metagenomes</taxon>
    </lineage>
</organism>
<accession>A0A6C0K2Q9</accession>
<sequence>MTTTASYLVRIHYQFAPFYTNLQSILLPWTELSSDTLLLLLEDCVEMQSLIQPLQAQITLAQSLLPLVQKLITIETAFTDQFTILSSWQSGNTLDPFFDHWTTLFTFMRNTVLTTQNYLDANTLINFSPQSIDIYTDFVQFIVQSLTSHSLQYPDPNTNTPLTSLSSTVYDFCKTYETLQTNFPLYPPLLQRSLMTNIAGKRPFLYSDSIENVQMLAILQQCLDTISVLQDQWKSILSGLVSPYVQN</sequence>
<name>A0A6C0K2Q9_9ZZZZ</name>
<dbReference type="AlphaFoldDB" id="A0A6C0K2Q9"/>
<protein>
    <submittedName>
        <fullName evidence="1">Uncharacterized protein</fullName>
    </submittedName>
</protein>
<proteinExistence type="predicted"/>
<evidence type="ECO:0000313" key="1">
    <source>
        <dbReference type="EMBL" id="QHU12009.1"/>
    </source>
</evidence>